<name>A0A9Q0QRQ2_9MAGN</name>
<dbReference type="EMBL" id="JAMYWD010000006">
    <property type="protein sequence ID" value="KAJ4969269.1"/>
    <property type="molecule type" value="Genomic_DNA"/>
</dbReference>
<protein>
    <recommendedName>
        <fullName evidence="5">Gem-associated protein 2</fullName>
    </recommendedName>
</protein>
<evidence type="ECO:0000313" key="3">
    <source>
        <dbReference type="EMBL" id="KAJ4969269.1"/>
    </source>
</evidence>
<dbReference type="AlphaFoldDB" id="A0A9Q0QRQ2"/>
<dbReference type="GO" id="GO:0032797">
    <property type="term" value="C:SMN complex"/>
    <property type="evidence" value="ECO:0007669"/>
    <property type="project" value="TreeGrafter"/>
</dbReference>
<dbReference type="InterPro" id="IPR035426">
    <property type="entry name" value="Gemin2/Brr1"/>
</dbReference>
<proteinExistence type="inferred from homology"/>
<organism evidence="3 4">
    <name type="scientific">Protea cynaroides</name>
    <dbReference type="NCBI Taxonomy" id="273540"/>
    <lineage>
        <taxon>Eukaryota</taxon>
        <taxon>Viridiplantae</taxon>
        <taxon>Streptophyta</taxon>
        <taxon>Embryophyta</taxon>
        <taxon>Tracheophyta</taxon>
        <taxon>Spermatophyta</taxon>
        <taxon>Magnoliopsida</taxon>
        <taxon>Proteales</taxon>
        <taxon>Proteaceae</taxon>
        <taxon>Protea</taxon>
    </lineage>
</organism>
<evidence type="ECO:0000313" key="4">
    <source>
        <dbReference type="Proteomes" id="UP001141806"/>
    </source>
</evidence>
<reference evidence="3" key="1">
    <citation type="journal article" date="2023" name="Plant J.">
        <title>The genome of the king protea, Protea cynaroides.</title>
        <authorList>
            <person name="Chang J."/>
            <person name="Duong T.A."/>
            <person name="Schoeman C."/>
            <person name="Ma X."/>
            <person name="Roodt D."/>
            <person name="Barker N."/>
            <person name="Li Z."/>
            <person name="Van de Peer Y."/>
            <person name="Mizrachi E."/>
        </authorList>
    </citation>
    <scope>NUCLEOTIDE SEQUENCE</scope>
    <source>
        <tissue evidence="3">Young leaves</tissue>
    </source>
</reference>
<comment type="caution">
    <text evidence="3">The sequence shown here is derived from an EMBL/GenBank/DDBJ whole genome shotgun (WGS) entry which is preliminary data.</text>
</comment>
<dbReference type="PANTHER" id="PTHR12794">
    <property type="entry name" value="GEMIN2"/>
    <property type="match status" value="1"/>
</dbReference>
<dbReference type="GO" id="GO:0000387">
    <property type="term" value="P:spliceosomal snRNP assembly"/>
    <property type="evidence" value="ECO:0007669"/>
    <property type="project" value="InterPro"/>
</dbReference>
<dbReference type="Gene3D" id="1.20.58.1070">
    <property type="match status" value="1"/>
</dbReference>
<sequence>MAGSLEPVDVCSSSSRCEKSSGNFLGTEEKHPLMESELGSILEAQRTCLEDIGSKSHGGSMEETDQEHGLVEVEAGNDDNVSNNPHGCVNCVAEMKDMQEMVGDDGEKMEGFNGLENLVEIENSSPKAVKCEIPTILPISVFGSENDSGKKGTEGPMNVKKNGKEGKKNKCSKRWTKGMKVSDGNGKQNMLSLVTEARNVCLKRVDGSKINYTRNELEALRFVNVEGQRIMWSEIYHRLGPLMARELKGMADTKDTKHQRQGSRNVEHHQGIMKKKEHFAVFGEACSQNLENDSKELNPLDLSGGDYGNSNDHASVIEDEYTEDEDSDSDYDNIQRRAFLVEGEPDFESGPPQDGLEYLRRVRWEAAHIPKVKVAKLDRSKLTNDQMVYMPKIPDIAKCPEHLLPMKQWEDAFLTDFSDLRMALSCMGSSDPGNSAHLQSFLNLVEDESCQHRGSRGIQTSDYLQSLPTAEDDTSLHFETSCPKNSESSHSVLMDYEEDTSQPIESCTLETSSKHQSICASNNHPVLSVILRMSPVSRFSMLKRHIDSFETAGLLSRNNCEWLFALCAAIDTPLDADMCASMRCLLRKCASLRAEKSDVDDEVVMLNIMATISGRYFGQSENLRH</sequence>
<feature type="region of interest" description="Disordered" evidence="2">
    <location>
        <begin position="146"/>
        <end position="171"/>
    </location>
</feature>
<dbReference type="PANTHER" id="PTHR12794:SF0">
    <property type="entry name" value="GEM-ASSOCIATED PROTEIN 2"/>
    <property type="match status" value="1"/>
</dbReference>
<dbReference type="GO" id="GO:0005634">
    <property type="term" value="C:nucleus"/>
    <property type="evidence" value="ECO:0007669"/>
    <property type="project" value="TreeGrafter"/>
</dbReference>
<evidence type="ECO:0008006" key="5">
    <source>
        <dbReference type="Google" id="ProtNLM"/>
    </source>
</evidence>
<evidence type="ECO:0000256" key="2">
    <source>
        <dbReference type="SAM" id="MobiDB-lite"/>
    </source>
</evidence>
<gene>
    <name evidence="3" type="ORF">NE237_015970</name>
</gene>
<dbReference type="OrthoDB" id="428895at2759"/>
<dbReference type="Proteomes" id="UP001141806">
    <property type="component" value="Unassembled WGS sequence"/>
</dbReference>
<comment type="similarity">
    <text evidence="1">Belongs to the gemin-2 family.</text>
</comment>
<dbReference type="Pfam" id="PF04938">
    <property type="entry name" value="SIP1"/>
    <property type="match status" value="1"/>
</dbReference>
<evidence type="ECO:0000256" key="1">
    <source>
        <dbReference type="ARBA" id="ARBA00025758"/>
    </source>
</evidence>
<feature type="region of interest" description="Disordered" evidence="2">
    <location>
        <begin position="1"/>
        <end position="31"/>
    </location>
</feature>
<accession>A0A9Q0QRQ2</accession>
<keyword evidence="4" id="KW-1185">Reference proteome</keyword>